<evidence type="ECO:0000259" key="8">
    <source>
        <dbReference type="Pfam" id="PF25145"/>
    </source>
</evidence>
<organism evidence="9 10">
    <name type="scientific">Thermofilum adornatum 1505</name>
    <dbReference type="NCBI Taxonomy" id="697581"/>
    <lineage>
        <taxon>Archaea</taxon>
        <taxon>Thermoproteota</taxon>
        <taxon>Thermoprotei</taxon>
        <taxon>Thermofilales</taxon>
        <taxon>Thermofilaceae</taxon>
        <taxon>Thermofilum</taxon>
    </lineage>
</organism>
<dbReference type="PANTHER" id="PTHR33507">
    <property type="entry name" value="INNER MEMBRANE PROTEIN YBBJ"/>
    <property type="match status" value="1"/>
</dbReference>
<feature type="transmembrane region" description="Helical" evidence="5">
    <location>
        <begin position="242"/>
        <end position="259"/>
    </location>
</feature>
<feature type="domain" description="NfeD1b N-terminal" evidence="8">
    <location>
        <begin position="34"/>
        <end position="199"/>
    </location>
</feature>
<dbReference type="GO" id="GO:0006508">
    <property type="term" value="P:proteolysis"/>
    <property type="evidence" value="ECO:0007669"/>
    <property type="project" value="UniProtKB-KW"/>
</dbReference>
<dbReference type="EMBL" id="CP007493">
    <property type="protein sequence ID" value="AJB41278.1"/>
    <property type="molecule type" value="Genomic_DNA"/>
</dbReference>
<dbReference type="STRING" id="697581.TCARB_0202"/>
<keyword evidence="2 5" id="KW-0812">Transmembrane</keyword>
<dbReference type="Gene3D" id="3.90.226.10">
    <property type="entry name" value="2-enoyl-CoA Hydratase, Chain A, domain 1"/>
    <property type="match status" value="1"/>
</dbReference>
<dbReference type="Pfam" id="PF01957">
    <property type="entry name" value="NfeD"/>
    <property type="match status" value="1"/>
</dbReference>
<feature type="transmembrane region" description="Helical" evidence="5">
    <location>
        <begin position="265"/>
        <end position="284"/>
    </location>
</feature>
<dbReference type="Proteomes" id="UP000266720">
    <property type="component" value="Chromosome"/>
</dbReference>
<accession>A0A3G1A5K6</accession>
<keyword evidence="3 5" id="KW-1133">Transmembrane helix</keyword>
<dbReference type="Gene3D" id="2.40.50.140">
    <property type="entry name" value="Nucleic acid-binding proteins"/>
    <property type="match status" value="1"/>
</dbReference>
<dbReference type="GO" id="GO:0008233">
    <property type="term" value="F:peptidase activity"/>
    <property type="evidence" value="ECO:0007669"/>
    <property type="project" value="UniProtKB-KW"/>
</dbReference>
<dbReference type="InterPro" id="IPR052165">
    <property type="entry name" value="Membrane_assoc_protease"/>
</dbReference>
<evidence type="ECO:0000256" key="3">
    <source>
        <dbReference type="ARBA" id="ARBA00022989"/>
    </source>
</evidence>
<comment type="subcellular location">
    <subcellularLocation>
        <location evidence="1">Membrane</location>
        <topology evidence="1">Multi-pass membrane protein</topology>
    </subcellularLocation>
</comment>
<dbReference type="AlphaFoldDB" id="A0A3G1A5K6"/>
<dbReference type="Pfam" id="PF24961">
    <property type="entry name" value="NfeD_membrane"/>
    <property type="match status" value="1"/>
</dbReference>
<proteinExistence type="predicted"/>
<keyword evidence="4 5" id="KW-0472">Membrane</keyword>
<dbReference type="GO" id="GO:0005886">
    <property type="term" value="C:plasma membrane"/>
    <property type="evidence" value="ECO:0007669"/>
    <property type="project" value="TreeGrafter"/>
</dbReference>
<gene>
    <name evidence="9" type="ORF">TCARB_0202</name>
</gene>
<evidence type="ECO:0000256" key="2">
    <source>
        <dbReference type="ARBA" id="ARBA00022692"/>
    </source>
</evidence>
<dbReference type="PANTHER" id="PTHR33507:SF3">
    <property type="entry name" value="INNER MEMBRANE PROTEIN YBBJ"/>
    <property type="match status" value="1"/>
</dbReference>
<dbReference type="InterPro" id="IPR056738">
    <property type="entry name" value="NfeD1b_N"/>
</dbReference>
<dbReference type="InterPro" id="IPR002810">
    <property type="entry name" value="NfeD-like_C"/>
</dbReference>
<feature type="transmembrane region" description="Helical" evidence="5">
    <location>
        <begin position="315"/>
        <end position="339"/>
    </location>
</feature>
<feature type="transmembrane region" description="Helical" evidence="5">
    <location>
        <begin position="212"/>
        <end position="235"/>
    </location>
</feature>
<dbReference type="SUPFAM" id="SSF141322">
    <property type="entry name" value="NfeD domain-like"/>
    <property type="match status" value="1"/>
</dbReference>
<dbReference type="InterPro" id="IPR056739">
    <property type="entry name" value="NfeD_membrane"/>
</dbReference>
<dbReference type="SUPFAM" id="SSF52096">
    <property type="entry name" value="ClpP/crotonase"/>
    <property type="match status" value="1"/>
</dbReference>
<feature type="domain" description="NfeD-like C-terminal" evidence="6">
    <location>
        <begin position="354"/>
        <end position="410"/>
    </location>
</feature>
<keyword evidence="9" id="KW-0645">Protease</keyword>
<dbReference type="Pfam" id="PF25145">
    <property type="entry name" value="NfeD1b_N"/>
    <property type="match status" value="1"/>
</dbReference>
<feature type="transmembrane region" description="Helical" evidence="5">
    <location>
        <begin position="291"/>
        <end position="309"/>
    </location>
</feature>
<evidence type="ECO:0000256" key="1">
    <source>
        <dbReference type="ARBA" id="ARBA00004141"/>
    </source>
</evidence>
<sequence length="421" mass="45312">MGKMRKKSFRPFLSILITVILVFITLSRENPQTVVIVELKSRIDEGTYYLVKRGVESAKGGILILVIDSYGGYLDSMDKIINLLVSSDAKTISWIPPGGKAASAAAVIAMATDKLYMGKGSVIGSIKPYPDDPKTVEYMVARVSSLLSKKGVNDSRGIAERLVKGAESFTESEASALGITQGNANSIEELLSKENLQTAEKVYVSGDVVSDFLSIILDPAVAILLLLLGVLLIFLELKVTGFQGWGILGAALIIIALYTFNVTGINITTFVLSILGIALVFLEFKKPGIQLAGVSGIALIIIALIFEYLSRPYPMFSPSITIVSIGLLLIVILLAFVIAKALETLKMKTPTLQDKLMGKVGYAKTAIPRGGRGIVYVEGEDWTAESDTDIPQGSRVIVRDIENLILKVEPLGGQGKEPTKE</sequence>
<evidence type="ECO:0000259" key="6">
    <source>
        <dbReference type="Pfam" id="PF01957"/>
    </source>
</evidence>
<evidence type="ECO:0000313" key="10">
    <source>
        <dbReference type="Proteomes" id="UP000266720"/>
    </source>
</evidence>
<evidence type="ECO:0000256" key="5">
    <source>
        <dbReference type="SAM" id="Phobius"/>
    </source>
</evidence>
<dbReference type="InterPro" id="IPR029045">
    <property type="entry name" value="ClpP/crotonase-like_dom_sf"/>
</dbReference>
<evidence type="ECO:0000256" key="4">
    <source>
        <dbReference type="ARBA" id="ARBA00023136"/>
    </source>
</evidence>
<name>A0A3G1A5K6_9CREN</name>
<dbReference type="KEGG" id="tcb:TCARB_0202"/>
<dbReference type="InterPro" id="IPR012340">
    <property type="entry name" value="NA-bd_OB-fold"/>
</dbReference>
<evidence type="ECO:0000313" key="9">
    <source>
        <dbReference type="EMBL" id="AJB41278.1"/>
    </source>
</evidence>
<feature type="domain" description="NfeD integral membrane" evidence="7">
    <location>
        <begin position="221"/>
        <end position="338"/>
    </location>
</feature>
<keyword evidence="9" id="KW-0378">Hydrolase</keyword>
<protein>
    <submittedName>
        <fullName evidence="9">Membrane-bound serine protease (ClpP class)</fullName>
    </submittedName>
</protein>
<evidence type="ECO:0000259" key="7">
    <source>
        <dbReference type="Pfam" id="PF24961"/>
    </source>
</evidence>
<reference evidence="10" key="1">
    <citation type="book" date="2010" name="EXTREMOPHILES" publisher="0:0-0">
        <title>Complete genome sequences of ten hyperthermophilic archaea reveal their metabolic capabilities and possible ecological roles.</title>
        <editorList>
            <person name="?"/>
        </editorList>
        <authorList>
            <person name="Ravin N.V."/>
            <person name="Mardanov A.V."/>
            <person name="Bonch-Osmolovskaya E.A."/>
            <person name="Skryabin K.G."/>
        </authorList>
    </citation>
    <scope>NUCLEOTIDE SEQUENCE [LARGE SCALE GENOMIC DNA]</scope>
    <source>
        <strain evidence="10">1505</strain>
    </source>
</reference>